<evidence type="ECO:0000313" key="7">
    <source>
        <dbReference type="Proteomes" id="UP001085076"/>
    </source>
</evidence>
<dbReference type="GO" id="GO:0006298">
    <property type="term" value="P:mismatch repair"/>
    <property type="evidence" value="ECO:0007669"/>
    <property type="project" value="InterPro"/>
</dbReference>
<dbReference type="CDD" id="cd03243">
    <property type="entry name" value="ABC_MutS_homologs"/>
    <property type="match status" value="1"/>
</dbReference>
<dbReference type="InterPro" id="IPR032795">
    <property type="entry name" value="DUF3741-assoc"/>
</dbReference>
<dbReference type="AlphaFoldDB" id="A0A9D5CCF3"/>
<dbReference type="SMART" id="SM00534">
    <property type="entry name" value="MUTSac"/>
    <property type="match status" value="1"/>
</dbReference>
<accession>A0A9D5CCF3</accession>
<keyword evidence="4" id="KW-0238">DNA-binding</keyword>
<keyword evidence="3" id="KW-0067">ATP-binding</keyword>
<dbReference type="InterPro" id="IPR053276">
    <property type="entry name" value="MtDNA_mismatch_repair_MutS"/>
</dbReference>
<dbReference type="Gene3D" id="3.40.50.300">
    <property type="entry name" value="P-loop containing nucleotide triphosphate hydrolases"/>
    <property type="match status" value="1"/>
</dbReference>
<dbReference type="GO" id="GO:0030983">
    <property type="term" value="F:mismatched DNA binding"/>
    <property type="evidence" value="ECO:0007669"/>
    <property type="project" value="InterPro"/>
</dbReference>
<name>A0A9D5CCF3_9LILI</name>
<dbReference type="Pfam" id="PF14383">
    <property type="entry name" value="VARLMGL"/>
    <property type="match status" value="1"/>
</dbReference>
<keyword evidence="2" id="KW-0227">DNA damage</keyword>
<dbReference type="InterPro" id="IPR027417">
    <property type="entry name" value="P-loop_NTPase"/>
</dbReference>
<dbReference type="PANTHER" id="PTHR48448:SF1">
    <property type="entry name" value="MUTL PROTEIN ISOFORM 1"/>
    <property type="match status" value="1"/>
</dbReference>
<reference evidence="6" key="1">
    <citation type="submission" date="2021-03" db="EMBL/GenBank/DDBJ databases">
        <authorList>
            <person name="Li Z."/>
            <person name="Yang C."/>
        </authorList>
    </citation>
    <scope>NUCLEOTIDE SEQUENCE</scope>
    <source>
        <strain evidence="6">Dzin_1.0</strain>
        <tissue evidence="6">Leaf</tissue>
    </source>
</reference>
<evidence type="ECO:0000313" key="6">
    <source>
        <dbReference type="EMBL" id="KAJ0970374.1"/>
    </source>
</evidence>
<evidence type="ECO:0000256" key="1">
    <source>
        <dbReference type="ARBA" id="ARBA00022741"/>
    </source>
</evidence>
<comment type="caution">
    <text evidence="6">The sequence shown here is derived from an EMBL/GenBank/DDBJ whole genome shotgun (WGS) entry which is preliminary data.</text>
</comment>
<dbReference type="InterPro" id="IPR016151">
    <property type="entry name" value="DNA_mismatch_repair_MutS_N"/>
</dbReference>
<dbReference type="PANTHER" id="PTHR48448">
    <property type="entry name" value="MUTL PROTEIN ISOFORM 1"/>
    <property type="match status" value="1"/>
</dbReference>
<dbReference type="GO" id="GO:0005524">
    <property type="term" value="F:ATP binding"/>
    <property type="evidence" value="ECO:0007669"/>
    <property type="project" value="UniProtKB-KW"/>
</dbReference>
<keyword evidence="1" id="KW-0547">Nucleotide-binding</keyword>
<feature type="domain" description="DNA mismatch repair proteins mutS family" evidence="5">
    <location>
        <begin position="728"/>
        <end position="744"/>
    </location>
</feature>
<protein>
    <recommendedName>
        <fullName evidence="5">DNA mismatch repair proteins mutS family domain-containing protein</fullName>
    </recommendedName>
</protein>
<dbReference type="OrthoDB" id="10252754at2759"/>
<evidence type="ECO:0000256" key="2">
    <source>
        <dbReference type="ARBA" id="ARBA00022763"/>
    </source>
</evidence>
<organism evidence="6 7">
    <name type="scientific">Dioscorea zingiberensis</name>
    <dbReference type="NCBI Taxonomy" id="325984"/>
    <lineage>
        <taxon>Eukaryota</taxon>
        <taxon>Viridiplantae</taxon>
        <taxon>Streptophyta</taxon>
        <taxon>Embryophyta</taxon>
        <taxon>Tracheophyta</taxon>
        <taxon>Spermatophyta</taxon>
        <taxon>Magnoliopsida</taxon>
        <taxon>Liliopsida</taxon>
        <taxon>Dioscoreales</taxon>
        <taxon>Dioscoreaceae</taxon>
        <taxon>Dioscorea</taxon>
    </lineage>
</organism>
<dbReference type="EMBL" id="JAGGNH010000006">
    <property type="protein sequence ID" value="KAJ0970374.1"/>
    <property type="molecule type" value="Genomic_DNA"/>
</dbReference>
<evidence type="ECO:0000259" key="5">
    <source>
        <dbReference type="PROSITE" id="PS00486"/>
    </source>
</evidence>
<dbReference type="PROSITE" id="PS00486">
    <property type="entry name" value="DNA_MISMATCH_REPAIR_2"/>
    <property type="match status" value="1"/>
</dbReference>
<gene>
    <name evidence="6" type="ORF">J5N97_023251</name>
</gene>
<sequence length="1099" mass="123410">MHRLVANSIMLHSPRWLLNSFLRRRPALPRRFFTSPLPQLVERKYYLKSHRTMKGIPKATRRLKSHNKDLCEDTSHSHILWWKEVGDFYEAIGFDACVLVEHAGLNPFGGLRSDSIPRAGCPVVEYHDQQKGYCMISVLEMMKTFSAEDGLTEEAIVTKLLALVAYHHLFLHTPLRHNSSGTSRWGEFGEGGLLWGECNGKSFEWFDGIPVEELLCKVRDIYGMDDEAAFRNVTISSEKRPQPLYLGTATQIGVIATEGIPSLLKVLLPSNYVGLPVLYIRDLLLNPPAYETASAIQVGPTNLELFLAEACRLMSNVSCSIPDFTCISAAKLVKLLESKEANHIEFCRINHVVDDILQMNRNSELSKILHVLLEPTWAATGLQVNYEIMVHESGWISHRIDEIISRNDEKGQEISSFELIPQDFFEDMESSWKGRVKRIHAVEAFEEVDKAAKALSIAIREDFLPIVSRVKSVMSSFGGPKGEICYARDHEAVWFKGKRFMPSVWANTPGEEEMKQLKPATDSKGKRYHEACEKARNKVLELLRGLSAELQNKINILVFSSMLLVIAKALSGHGKETMESINRMELRGLSPYWFDASQGNAIKNNVEMQSVFLLTGPNGGGKSSLLRSICAAALLGICGLMVPADLAVIPHFDSVMLHMKAYDSPADGKSSFQVDYAETRMSLIYALHNLLPCESSVFAHIARLCKRYIIQIEMSEIRSIVMAATSRSLVLVDEICRGTETGKGTCIAGSIIENLDHIGCLGIVSTHLHGIFDLPLVVKNVVYKAMGSEILDGVVRPTWKLIDGDAEESLALRLLREKTDDLVGRVRAHRSKDGMQNATFIYIVVPGKSIASQLETLLIHQLPRQGFRLVNKADGLEMNEFQKRRQMQSQQQHPGCMGRMINMFDLNAGMPRTKLLTDRAHRDASPTRRNQSNLVNKALDPVGVPIRDKSMVKELKKSSSDKKSCGTPMKMLIAQEMSKETESTQKPPGVVAKLMGLDALPAQQLLPLRQKSLREGFLHNASEDVSSLLTSKSLSHAHAKEYKDVYEVRQQPPRVNCIRDQRQWREGLMTIQMRRGWLLFAKNSQKQKRLATDKKFSSV</sequence>
<dbReference type="SUPFAM" id="SSF55271">
    <property type="entry name" value="DNA repair protein MutS, domain I"/>
    <property type="match status" value="1"/>
</dbReference>
<dbReference type="SUPFAM" id="SSF52540">
    <property type="entry name" value="P-loop containing nucleoside triphosphate hydrolases"/>
    <property type="match status" value="1"/>
</dbReference>
<evidence type="ECO:0000256" key="4">
    <source>
        <dbReference type="ARBA" id="ARBA00023125"/>
    </source>
</evidence>
<evidence type="ECO:0000256" key="3">
    <source>
        <dbReference type="ARBA" id="ARBA00022840"/>
    </source>
</evidence>
<keyword evidence="7" id="KW-1185">Reference proteome</keyword>
<proteinExistence type="predicted"/>
<dbReference type="Pfam" id="PF00488">
    <property type="entry name" value="MutS_V"/>
    <property type="match status" value="2"/>
</dbReference>
<reference evidence="6" key="2">
    <citation type="journal article" date="2022" name="Hortic Res">
        <title>The genome of Dioscorea zingiberensis sheds light on the biosynthesis, origin and evolution of the medicinally important diosgenin saponins.</title>
        <authorList>
            <person name="Li Y."/>
            <person name="Tan C."/>
            <person name="Li Z."/>
            <person name="Guo J."/>
            <person name="Li S."/>
            <person name="Chen X."/>
            <person name="Wang C."/>
            <person name="Dai X."/>
            <person name="Yang H."/>
            <person name="Song W."/>
            <person name="Hou L."/>
            <person name="Xu J."/>
            <person name="Tong Z."/>
            <person name="Xu A."/>
            <person name="Yuan X."/>
            <person name="Wang W."/>
            <person name="Yang Q."/>
            <person name="Chen L."/>
            <person name="Sun Z."/>
            <person name="Wang K."/>
            <person name="Pan B."/>
            <person name="Chen J."/>
            <person name="Bao Y."/>
            <person name="Liu F."/>
            <person name="Qi X."/>
            <person name="Gang D.R."/>
            <person name="Wen J."/>
            <person name="Li J."/>
        </authorList>
    </citation>
    <scope>NUCLEOTIDE SEQUENCE</scope>
    <source>
        <strain evidence="6">Dzin_1.0</strain>
    </source>
</reference>
<dbReference type="Proteomes" id="UP001085076">
    <property type="component" value="Miscellaneous, Linkage group lg06"/>
</dbReference>
<dbReference type="InterPro" id="IPR000432">
    <property type="entry name" value="DNA_mismatch_repair_MutS_C"/>
</dbReference>